<sequence>MTDTMMDFSPFDGGLSPLGGMKEALASFVRNRWPVHTQKTIEREWGLTIDEAKGLIKGQASVRTIEKVLAHKNGGWAVALPLMGGVIGHGLNDYIASERDRLSHEAEQKRQRAAALKEAQGLLDALDLGTGHCRDRARVDRRESHSVVLHDG</sequence>
<evidence type="ECO:0000313" key="1">
    <source>
        <dbReference type="EMBL" id="WWT53850.1"/>
    </source>
</evidence>
<accession>A0ABZ2I8A2</accession>
<name>A0ABZ2I8A2_9CAUL</name>
<evidence type="ECO:0000313" key="2">
    <source>
        <dbReference type="Proteomes" id="UP001363460"/>
    </source>
</evidence>
<dbReference type="EMBL" id="CP146369">
    <property type="protein sequence ID" value="WWT53850.1"/>
    <property type="molecule type" value="Genomic_DNA"/>
</dbReference>
<keyword evidence="2" id="KW-1185">Reference proteome</keyword>
<dbReference type="Proteomes" id="UP001363460">
    <property type="component" value="Chromosome"/>
</dbReference>
<proteinExistence type="predicted"/>
<reference evidence="1 2" key="1">
    <citation type="submission" date="2024-02" db="EMBL/GenBank/DDBJ databases">
        <title>Distribution and functional of Brevundimonas-related endobacteria within Verticillium dahliae.</title>
        <authorList>
            <person name="Zeng H."/>
        </authorList>
    </citation>
    <scope>NUCLEOTIDE SEQUENCE [LARGE SCALE GENOMIC DNA]</scope>
    <source>
        <strain evidence="1 2">TRM 44200</strain>
    </source>
</reference>
<dbReference type="RefSeq" id="WP_338575780.1">
    <property type="nucleotide sequence ID" value="NZ_CP146369.1"/>
</dbReference>
<protein>
    <submittedName>
        <fullName evidence="1">Uncharacterized protein</fullName>
    </submittedName>
</protein>
<organism evidence="1 2">
    <name type="scientific">Brevundimonas olei</name>
    <dbReference type="NCBI Taxonomy" id="657642"/>
    <lineage>
        <taxon>Bacteria</taxon>
        <taxon>Pseudomonadati</taxon>
        <taxon>Pseudomonadota</taxon>
        <taxon>Alphaproteobacteria</taxon>
        <taxon>Caulobacterales</taxon>
        <taxon>Caulobacteraceae</taxon>
        <taxon>Brevundimonas</taxon>
    </lineage>
</organism>
<gene>
    <name evidence="1" type="ORF">V8J38_11350</name>
</gene>